<protein>
    <recommendedName>
        <fullName evidence="1">Phasin domain-containing protein</fullName>
    </recommendedName>
</protein>
<dbReference type="EMBL" id="LAZR01000022">
    <property type="protein sequence ID" value="KKO04499.1"/>
    <property type="molecule type" value="Genomic_DNA"/>
</dbReference>
<reference evidence="2" key="1">
    <citation type="journal article" date="2015" name="Nature">
        <title>Complex archaea that bridge the gap between prokaryotes and eukaryotes.</title>
        <authorList>
            <person name="Spang A."/>
            <person name="Saw J.H."/>
            <person name="Jorgensen S.L."/>
            <person name="Zaremba-Niedzwiedzka K."/>
            <person name="Martijn J."/>
            <person name="Lind A.E."/>
            <person name="van Eijk R."/>
            <person name="Schleper C."/>
            <person name="Guy L."/>
            <person name="Ettema T.J."/>
        </authorList>
    </citation>
    <scope>NUCLEOTIDE SEQUENCE</scope>
</reference>
<dbReference type="Pfam" id="PF09361">
    <property type="entry name" value="Phasin_2"/>
    <property type="match status" value="1"/>
</dbReference>
<feature type="domain" description="Phasin" evidence="1">
    <location>
        <begin position="5"/>
        <end position="102"/>
    </location>
</feature>
<evidence type="ECO:0000313" key="2">
    <source>
        <dbReference type="EMBL" id="KKO04499.1"/>
    </source>
</evidence>
<dbReference type="AlphaFoldDB" id="A0A0F9YIZ7"/>
<accession>A0A0F9YIZ7</accession>
<sequence>MNVYEDASKITQEAMDNAVKSASVVTKGFQQIAAETSDFTKRAYEQQAEMLEKLFKTKTLDKGIELQTDYAKTAYQSWVSQATRMGEIYADLAKQAYKPFEQTALTAADTGSRTAKQAAQSVEKKAAA</sequence>
<name>A0A0F9YIZ7_9ZZZZ</name>
<comment type="caution">
    <text evidence="2">The sequence shown here is derived from an EMBL/GenBank/DDBJ whole genome shotgun (WGS) entry which is preliminary data.</text>
</comment>
<gene>
    <name evidence="2" type="ORF">LCGC14_0083250</name>
</gene>
<dbReference type="InterPro" id="IPR018968">
    <property type="entry name" value="Phasin"/>
</dbReference>
<evidence type="ECO:0000259" key="1">
    <source>
        <dbReference type="Pfam" id="PF09361"/>
    </source>
</evidence>
<organism evidence="2">
    <name type="scientific">marine sediment metagenome</name>
    <dbReference type="NCBI Taxonomy" id="412755"/>
    <lineage>
        <taxon>unclassified sequences</taxon>
        <taxon>metagenomes</taxon>
        <taxon>ecological metagenomes</taxon>
    </lineage>
</organism>
<proteinExistence type="predicted"/>